<name>A0A382RY12_9ZZZZ</name>
<protein>
    <recommendedName>
        <fullName evidence="1">Phospholipid/glycerol acyltransferase domain-containing protein</fullName>
    </recommendedName>
</protein>
<dbReference type="GO" id="GO:0016746">
    <property type="term" value="F:acyltransferase activity"/>
    <property type="evidence" value="ECO:0007669"/>
    <property type="project" value="InterPro"/>
</dbReference>
<dbReference type="EMBL" id="UINC01124414">
    <property type="protein sequence ID" value="SVD01541.1"/>
    <property type="molecule type" value="Genomic_DNA"/>
</dbReference>
<feature type="domain" description="Phospholipid/glycerol acyltransferase" evidence="1">
    <location>
        <begin position="80"/>
        <end position="205"/>
    </location>
</feature>
<evidence type="ECO:0000313" key="2">
    <source>
        <dbReference type="EMBL" id="SVD01541.1"/>
    </source>
</evidence>
<dbReference type="SUPFAM" id="SSF69593">
    <property type="entry name" value="Glycerol-3-phosphate (1)-acyltransferase"/>
    <property type="match status" value="1"/>
</dbReference>
<evidence type="ECO:0000259" key="1">
    <source>
        <dbReference type="SMART" id="SM00563"/>
    </source>
</evidence>
<proteinExistence type="predicted"/>
<dbReference type="AlphaFoldDB" id="A0A382RY12"/>
<feature type="non-terminal residue" evidence="2">
    <location>
        <position position="217"/>
    </location>
</feature>
<gene>
    <name evidence="2" type="ORF">METZ01_LOCUS354395</name>
</gene>
<dbReference type="SMART" id="SM00563">
    <property type="entry name" value="PlsC"/>
    <property type="match status" value="1"/>
</dbReference>
<accession>A0A382RY12</accession>
<dbReference type="InterPro" id="IPR002123">
    <property type="entry name" value="Plipid/glycerol_acylTrfase"/>
</dbReference>
<dbReference type="InterPro" id="IPR045746">
    <property type="entry name" value="ACT14924-like_Acyltransf_dom"/>
</dbReference>
<sequence length="217" mass="24607">MKKNNIAFTFASAEVNKIGQNFIKFTELFTGKLTLKKLYDQYVKENHPPEKFWQDAVNKLELKVNSIFHSNIQIPSKGRLIVVANHAFGVVDGVTMCSLISNVRQDYKIITHKVLRQAEAVKEKIIPIDFSQSRDAILSNINARKQAENVLLNDGVVVLFPSGQIATKENFKKKTKAHDGEWKQFTSKLIVKTKSSVLPIYFEGQNSQLFHIANKMG</sequence>
<dbReference type="Pfam" id="PF19576">
    <property type="entry name" value="Acyltransf_2"/>
    <property type="match status" value="1"/>
</dbReference>
<organism evidence="2">
    <name type="scientific">marine metagenome</name>
    <dbReference type="NCBI Taxonomy" id="408172"/>
    <lineage>
        <taxon>unclassified sequences</taxon>
        <taxon>metagenomes</taxon>
        <taxon>ecological metagenomes</taxon>
    </lineage>
</organism>
<reference evidence="2" key="1">
    <citation type="submission" date="2018-05" db="EMBL/GenBank/DDBJ databases">
        <authorList>
            <person name="Lanie J.A."/>
            <person name="Ng W.-L."/>
            <person name="Kazmierczak K.M."/>
            <person name="Andrzejewski T.M."/>
            <person name="Davidsen T.M."/>
            <person name="Wayne K.J."/>
            <person name="Tettelin H."/>
            <person name="Glass J.I."/>
            <person name="Rusch D."/>
            <person name="Podicherti R."/>
            <person name="Tsui H.-C.T."/>
            <person name="Winkler M.E."/>
        </authorList>
    </citation>
    <scope>NUCLEOTIDE SEQUENCE</scope>
</reference>